<dbReference type="InterPro" id="IPR004006">
    <property type="entry name" value="DhaK_dom"/>
</dbReference>
<dbReference type="Pfam" id="PF02733">
    <property type="entry name" value="Dak1"/>
    <property type="match status" value="1"/>
</dbReference>
<dbReference type="InterPro" id="IPR050861">
    <property type="entry name" value="Dihydroxyacetone_Kinase"/>
</dbReference>
<name>A0ABV8CTH5_9STRE</name>
<gene>
    <name evidence="3" type="primary">dhaQ</name>
    <name evidence="3" type="ORF">ACFORF_02140</name>
</gene>
<evidence type="ECO:0000313" key="3">
    <source>
        <dbReference type="EMBL" id="MFC3927434.1"/>
    </source>
</evidence>
<dbReference type="Gene3D" id="3.40.50.10440">
    <property type="entry name" value="Dihydroxyacetone kinase, domain 1"/>
    <property type="match status" value="1"/>
</dbReference>
<sequence length="320" mass="34945">MTVTEDYIQELLTYAPHIQQLTGTHFLYNSQQDPHLIPVLSGGGSGHEPAHLGYIGKGMLTGALAGQLFVPPTTEEIVAALTFLDKGKGVFVIVKNFEADLAVFQAAIEHVRTQGHDIRYVVSHDDISVEASFARRHRGVAGTLFLHKIIGQAAQNGASLDELEQLGLALSPTIATLGVAMKAPHCPISQQPLFELREGFISYGVGIHGEAGYKTVPFVSLEKLAIELVNKLRMFFRWKVGDCYAVLINDLGSTPAEQVSLFTQQVLELLEVEGLTIAFVKSGRLMTNLDMTGLSVSMCHLTEKHWVELLNSDTNAPAWK</sequence>
<dbReference type="PROSITE" id="PS51481">
    <property type="entry name" value="DHAK"/>
    <property type="match status" value="1"/>
</dbReference>
<dbReference type="Gene3D" id="3.30.1180.20">
    <property type="entry name" value="Dihydroxyacetone kinase, domain 2"/>
    <property type="match status" value="1"/>
</dbReference>
<organism evidence="3 4">
    <name type="scientific">Streptococcus caprae</name>
    <dbReference type="NCBI Taxonomy" id="1640501"/>
    <lineage>
        <taxon>Bacteria</taxon>
        <taxon>Bacillati</taxon>
        <taxon>Bacillota</taxon>
        <taxon>Bacilli</taxon>
        <taxon>Lactobacillales</taxon>
        <taxon>Streptococcaceae</taxon>
        <taxon>Streptococcus</taxon>
    </lineage>
</organism>
<reference evidence="4" key="1">
    <citation type="journal article" date="2019" name="Int. J. Syst. Evol. Microbiol.">
        <title>The Global Catalogue of Microorganisms (GCM) 10K type strain sequencing project: providing services to taxonomists for standard genome sequencing and annotation.</title>
        <authorList>
            <consortium name="The Broad Institute Genomics Platform"/>
            <consortium name="The Broad Institute Genome Sequencing Center for Infectious Disease"/>
            <person name="Wu L."/>
            <person name="Ma J."/>
        </authorList>
    </citation>
    <scope>NUCLEOTIDE SEQUENCE [LARGE SCALE GENOMIC DNA]</scope>
    <source>
        <strain evidence="4">CCUG 67170</strain>
    </source>
</reference>
<dbReference type="RefSeq" id="WP_380424987.1">
    <property type="nucleotide sequence ID" value="NZ_JBHRZV010000012.1"/>
</dbReference>
<evidence type="ECO:0000313" key="4">
    <source>
        <dbReference type="Proteomes" id="UP001595807"/>
    </source>
</evidence>
<feature type="domain" description="DhaK" evidence="2">
    <location>
        <begin position="1"/>
        <end position="319"/>
    </location>
</feature>
<evidence type="ECO:0000256" key="1">
    <source>
        <dbReference type="NCBIfam" id="TIGR02362"/>
    </source>
</evidence>
<accession>A0ABV8CTH5</accession>
<dbReference type="PANTHER" id="PTHR28629">
    <property type="entry name" value="TRIOKINASE/FMN CYCLASE"/>
    <property type="match status" value="1"/>
</dbReference>
<dbReference type="PANTHER" id="PTHR28629:SF4">
    <property type="entry name" value="TRIOKINASE_FMN CYCLASE"/>
    <property type="match status" value="1"/>
</dbReference>
<protein>
    <recommendedName>
        <fullName evidence="1">DhaKLM operon coactivator DhaQ</fullName>
    </recommendedName>
</protein>
<dbReference type="EMBL" id="JBHRZV010000012">
    <property type="protein sequence ID" value="MFC3927434.1"/>
    <property type="molecule type" value="Genomic_DNA"/>
</dbReference>
<dbReference type="SUPFAM" id="SSF82549">
    <property type="entry name" value="DAK1/DegV-like"/>
    <property type="match status" value="1"/>
</dbReference>
<evidence type="ECO:0000259" key="2">
    <source>
        <dbReference type="PROSITE" id="PS51481"/>
    </source>
</evidence>
<dbReference type="NCBIfam" id="TIGR02362">
    <property type="entry name" value="dhaK1b"/>
    <property type="match status" value="1"/>
</dbReference>
<comment type="caution">
    <text evidence="3">The sequence shown here is derived from an EMBL/GenBank/DDBJ whole genome shotgun (WGS) entry which is preliminary data.</text>
</comment>
<dbReference type="InterPro" id="IPR012735">
    <property type="entry name" value="DhaK_1b"/>
</dbReference>
<keyword evidence="4" id="KW-1185">Reference proteome</keyword>
<dbReference type="Proteomes" id="UP001595807">
    <property type="component" value="Unassembled WGS sequence"/>
</dbReference>
<proteinExistence type="predicted"/>